<dbReference type="SUPFAM" id="SSF46689">
    <property type="entry name" value="Homeodomain-like"/>
    <property type="match status" value="1"/>
</dbReference>
<dbReference type="InterPro" id="IPR001647">
    <property type="entry name" value="HTH_TetR"/>
</dbReference>
<dbReference type="InterPro" id="IPR036271">
    <property type="entry name" value="Tet_transcr_reg_TetR-rel_C_sf"/>
</dbReference>
<comment type="caution">
    <text evidence="4">The sequence shown here is derived from an EMBL/GenBank/DDBJ whole genome shotgun (WGS) entry which is preliminary data.</text>
</comment>
<sequence>MSRSRENYHHGQLREALITAADEILHESGIEGFSLRKAAARAGVSPGAPAHHFKSVTGLLTAVAVLTLDELSERMRAVSTDLPLAAQVRELASVYVRYSMEYPGRLQVTYRRAIVDRSDPEFMRSSGEAFGQFFASAARYHGVPHPSRESASQMHPQLLLDYATVQGMALTAVEGNWRFIVSHDDPQGDFLRRILPMLVEARWPDKPAA</sequence>
<evidence type="ECO:0000313" key="5">
    <source>
        <dbReference type="Proteomes" id="UP000006230"/>
    </source>
</evidence>
<dbReference type="Gene3D" id="1.10.357.10">
    <property type="entry name" value="Tetracycline Repressor, domain 2"/>
    <property type="match status" value="1"/>
</dbReference>
<dbReference type="PANTHER" id="PTHR30055:SF220">
    <property type="entry name" value="TETR-FAMILY REGULATORY PROTEIN"/>
    <property type="match status" value="1"/>
</dbReference>
<reference evidence="4 5" key="1">
    <citation type="journal article" date="2010" name="J. Bacteriol.">
        <title>Genome sequences of Pelagibaca bermudensis HTCC2601T and Maritimibacter alkaliphilus HTCC2654T, the type strains of two marine Roseobacter genera.</title>
        <authorList>
            <person name="Thrash J.C."/>
            <person name="Cho J.C."/>
            <person name="Ferriera S."/>
            <person name="Johnson J."/>
            <person name="Vergin K.L."/>
            <person name="Giovannoni S.J."/>
        </authorList>
    </citation>
    <scope>NUCLEOTIDE SEQUENCE [LARGE SCALE GENOMIC DNA]</scope>
    <source>
        <strain evidence="5">DSM 26914 / JCM 13377 / KCTC 12554 / HTCC2601</strain>
    </source>
</reference>
<dbReference type="GO" id="GO:0000976">
    <property type="term" value="F:transcription cis-regulatory region binding"/>
    <property type="evidence" value="ECO:0007669"/>
    <property type="project" value="TreeGrafter"/>
</dbReference>
<dbReference type="InterPro" id="IPR009057">
    <property type="entry name" value="Homeodomain-like_sf"/>
</dbReference>
<name>Q0FTR5_SALBH</name>
<dbReference type="EMBL" id="AATQ01000005">
    <property type="protein sequence ID" value="EAU47684.1"/>
    <property type="molecule type" value="Genomic_DNA"/>
</dbReference>
<keyword evidence="5" id="KW-1185">Reference proteome</keyword>
<protein>
    <submittedName>
        <fullName evidence="4">Transcriptional regulatory protein</fullName>
    </submittedName>
</protein>
<dbReference type="STRING" id="314265.R2601_20144"/>
<dbReference type="HOGENOM" id="CLU_069356_40_0_5"/>
<dbReference type="RefSeq" id="WP_007798723.1">
    <property type="nucleotide sequence ID" value="NZ_DS022276.1"/>
</dbReference>
<dbReference type="Pfam" id="PF00440">
    <property type="entry name" value="TetR_N"/>
    <property type="match status" value="1"/>
</dbReference>
<dbReference type="Proteomes" id="UP000006230">
    <property type="component" value="Unassembled WGS sequence"/>
</dbReference>
<evidence type="ECO:0000313" key="4">
    <source>
        <dbReference type="EMBL" id="EAU47684.1"/>
    </source>
</evidence>
<feature type="domain" description="HTH tetR-type" evidence="3">
    <location>
        <begin position="11"/>
        <end position="71"/>
    </location>
</feature>
<dbReference type="PROSITE" id="PS50977">
    <property type="entry name" value="HTH_TETR_2"/>
    <property type="match status" value="1"/>
</dbReference>
<feature type="DNA-binding region" description="H-T-H motif" evidence="2">
    <location>
        <begin position="34"/>
        <end position="53"/>
    </location>
</feature>
<dbReference type="OrthoDB" id="7056813at2"/>
<evidence type="ECO:0000259" key="3">
    <source>
        <dbReference type="PROSITE" id="PS50977"/>
    </source>
</evidence>
<evidence type="ECO:0000256" key="1">
    <source>
        <dbReference type="ARBA" id="ARBA00023125"/>
    </source>
</evidence>
<dbReference type="PANTHER" id="PTHR30055">
    <property type="entry name" value="HTH-TYPE TRANSCRIPTIONAL REGULATOR RUTR"/>
    <property type="match status" value="1"/>
</dbReference>
<dbReference type="InterPro" id="IPR050109">
    <property type="entry name" value="HTH-type_TetR-like_transc_reg"/>
</dbReference>
<keyword evidence="1 2" id="KW-0238">DNA-binding</keyword>
<gene>
    <name evidence="4" type="ORF">R2601_20144</name>
</gene>
<evidence type="ECO:0000256" key="2">
    <source>
        <dbReference type="PROSITE-ProRule" id="PRU00335"/>
    </source>
</evidence>
<organism evidence="4 5">
    <name type="scientific">Salipiger bermudensis (strain DSM 26914 / JCM 13377 / KCTC 12554 / HTCC2601)</name>
    <name type="common">Pelagibaca bermudensis</name>
    <dbReference type="NCBI Taxonomy" id="314265"/>
    <lineage>
        <taxon>Bacteria</taxon>
        <taxon>Pseudomonadati</taxon>
        <taxon>Pseudomonadota</taxon>
        <taxon>Alphaproteobacteria</taxon>
        <taxon>Rhodobacterales</taxon>
        <taxon>Roseobacteraceae</taxon>
        <taxon>Salipiger</taxon>
    </lineage>
</organism>
<accession>Q0FTR5</accession>
<dbReference type="eggNOG" id="COG1309">
    <property type="taxonomic scope" value="Bacteria"/>
</dbReference>
<dbReference type="GO" id="GO:0003700">
    <property type="term" value="F:DNA-binding transcription factor activity"/>
    <property type="evidence" value="ECO:0007669"/>
    <property type="project" value="TreeGrafter"/>
</dbReference>
<dbReference type="SUPFAM" id="SSF48498">
    <property type="entry name" value="Tetracyclin repressor-like, C-terminal domain"/>
    <property type="match status" value="1"/>
</dbReference>
<proteinExistence type="predicted"/>
<dbReference type="AlphaFoldDB" id="Q0FTR5"/>